<dbReference type="RefSeq" id="YP_009415137.1">
    <property type="nucleotide sequence ID" value="NC_035634.1"/>
</dbReference>
<feature type="domain" description="Cytochrome b/b6 C-terminal region profile" evidence="18">
    <location>
        <begin position="202"/>
        <end position="361"/>
    </location>
</feature>
<keyword evidence="7 16" id="KW-0812">Transmembrane</keyword>
<comment type="subcellular location">
    <subcellularLocation>
        <location evidence="2">Mitochondrion inner membrane</location>
        <topology evidence="2">Multi-pass membrane protein</topology>
    </subcellularLocation>
</comment>
<reference evidence="19" key="1">
    <citation type="journal article" date="2017" name="Parasit. Vectors">
        <title>The complete mitochondrial DNA of three monozoic tapeworms in the Caryophyllidea: a mitogenomic perspective on the phylogeny of eucestodes.</title>
        <authorList>
            <person name="Li W.X."/>
            <person name="Zhang D."/>
            <person name="Boyce K."/>
            <person name="Xi B.W."/>
            <person name="Zou H."/>
            <person name="Wu S.G."/>
            <person name="Li M."/>
            <person name="Wang G.T."/>
        </authorList>
    </citation>
    <scope>NUCLEOTIDE SEQUENCE</scope>
</reference>
<keyword evidence="11 16" id="KW-1133">Transmembrane helix</keyword>
<dbReference type="GO" id="GO:0008121">
    <property type="term" value="F:quinol-cytochrome-c reductase activity"/>
    <property type="evidence" value="ECO:0007669"/>
    <property type="project" value="TreeGrafter"/>
</dbReference>
<dbReference type="GO" id="GO:0016491">
    <property type="term" value="F:oxidoreductase activity"/>
    <property type="evidence" value="ECO:0007669"/>
    <property type="project" value="UniProtKB-UniRule"/>
</dbReference>
<protein>
    <recommendedName>
        <fullName evidence="3 16">Cytochrome b</fullName>
    </recommendedName>
</protein>
<keyword evidence="9" id="KW-0999">Mitochondrion inner membrane</keyword>
<evidence type="ECO:0000313" key="19">
    <source>
        <dbReference type="EMBL" id="ASL24590.1"/>
    </source>
</evidence>
<comment type="cofactor">
    <cofactor evidence="16">
        <name>heme b</name>
        <dbReference type="ChEBI" id="CHEBI:60344"/>
    </cofactor>
    <text evidence="16">Binds 2 heme groups non-covalently.</text>
</comment>
<dbReference type="GO" id="GO:0006122">
    <property type="term" value="P:mitochondrial electron transport, ubiquinol to cytochrome c"/>
    <property type="evidence" value="ECO:0007669"/>
    <property type="project" value="TreeGrafter"/>
</dbReference>
<dbReference type="InterPro" id="IPR016174">
    <property type="entry name" value="Di-haem_cyt_TM"/>
</dbReference>
<evidence type="ECO:0000256" key="13">
    <source>
        <dbReference type="ARBA" id="ARBA00023075"/>
    </source>
</evidence>
<dbReference type="SUPFAM" id="SSF81342">
    <property type="entry name" value="Transmembrane di-heme cytochromes"/>
    <property type="match status" value="1"/>
</dbReference>
<feature type="transmembrane region" description="Helical" evidence="16">
    <location>
        <begin position="221"/>
        <end position="238"/>
    </location>
</feature>
<feature type="transmembrane region" description="Helical" evidence="16">
    <location>
        <begin position="65"/>
        <end position="89"/>
    </location>
</feature>
<feature type="transmembrane region" description="Helical" evidence="16">
    <location>
        <begin position="310"/>
        <end position="328"/>
    </location>
</feature>
<evidence type="ECO:0000256" key="4">
    <source>
        <dbReference type="ARBA" id="ARBA00022448"/>
    </source>
</evidence>
<feature type="transmembrane region" description="Helical" evidence="16">
    <location>
        <begin position="130"/>
        <end position="154"/>
    </location>
</feature>
<evidence type="ECO:0000259" key="18">
    <source>
        <dbReference type="PROSITE" id="PS51003"/>
    </source>
</evidence>
<keyword evidence="15 16" id="KW-0472">Membrane</keyword>
<comment type="function">
    <text evidence="1 16">Component of the ubiquinol-cytochrome c reductase complex (complex III or cytochrome b-c1 complex) that is part of the mitochondrial respiratory chain. The b-c1 complex mediates electron transfer from ubiquinol to cytochrome c. Contributes to the generation of a proton gradient across the mitochondrial membrane that is then used for ATP synthesis.</text>
</comment>
<geneLocation type="mitochondrion" evidence="19"/>
<sequence>MLAGLRRGFVDLPINFSLGYYWCSGFVLSSLILVQTITGIVLSFIYVATPAMSFNFVLGETIDSLFYWVVRYWHIWGVTLIFILMFVHMGRALYYSSYSKLGVWNVGFIAYLLLMVEAFLGYILPWHQMSYWAATVLTTIVQGLPIIGASLYSYVVGGFAVSNITLIRVFSVHVCLGFVIIGVLLLHVVYLHAVGTNNPLSSEWGYSDVVYFHSYLSTKDLLSLSGACFLTMVGIWLVPDLVVDPDGYIEADVLLTPASIKPEWYFLGYYAVIRAIESKVGGLVVVTSILFFFWVPTGNYSCVYSSTRQVTFWAVVVAFVTLICLGACHPEYPYLFICKALSLLMLGLVFVFKVFWVSGRA</sequence>
<gene>
    <name evidence="19" type="primary">cytb</name>
</gene>
<evidence type="ECO:0000256" key="6">
    <source>
        <dbReference type="ARBA" id="ARBA00022660"/>
    </source>
</evidence>
<evidence type="ECO:0000256" key="1">
    <source>
        <dbReference type="ARBA" id="ARBA00002566"/>
    </source>
</evidence>
<evidence type="ECO:0000256" key="8">
    <source>
        <dbReference type="ARBA" id="ARBA00022723"/>
    </source>
</evidence>
<dbReference type="PANTHER" id="PTHR19271:SF16">
    <property type="entry name" value="CYTOCHROME B"/>
    <property type="match status" value="1"/>
</dbReference>
<dbReference type="Gene3D" id="1.20.810.10">
    <property type="entry name" value="Cytochrome Bc1 Complex, Chain C"/>
    <property type="match status" value="1"/>
</dbReference>
<dbReference type="GeneID" id="33901272"/>
<accession>A0A343ESQ4</accession>
<feature type="transmembrane region" description="Helical" evidence="16">
    <location>
        <begin position="340"/>
        <end position="358"/>
    </location>
</feature>
<keyword evidence="14 16" id="KW-0496">Mitochondrion</keyword>
<evidence type="ECO:0000256" key="14">
    <source>
        <dbReference type="ARBA" id="ARBA00023128"/>
    </source>
</evidence>
<evidence type="ECO:0000256" key="7">
    <source>
        <dbReference type="ARBA" id="ARBA00022692"/>
    </source>
</evidence>
<evidence type="ECO:0000256" key="2">
    <source>
        <dbReference type="ARBA" id="ARBA00004448"/>
    </source>
</evidence>
<dbReference type="Pfam" id="PF00032">
    <property type="entry name" value="Cytochrom_B_C"/>
    <property type="match status" value="1"/>
</dbReference>
<dbReference type="InterPro" id="IPR027387">
    <property type="entry name" value="Cytb/b6-like_sf"/>
</dbReference>
<dbReference type="EMBL" id="KY486752">
    <property type="protein sequence ID" value="ASL24590.1"/>
    <property type="molecule type" value="Genomic_DNA"/>
</dbReference>
<dbReference type="AlphaFoldDB" id="A0A343ESQ4"/>
<keyword evidence="13" id="KW-0830">Ubiquinone</keyword>
<dbReference type="InterPro" id="IPR036150">
    <property type="entry name" value="Cyt_b/b6_C_sf"/>
</dbReference>
<evidence type="ECO:0000256" key="5">
    <source>
        <dbReference type="ARBA" id="ARBA00022617"/>
    </source>
</evidence>
<evidence type="ECO:0000256" key="11">
    <source>
        <dbReference type="ARBA" id="ARBA00022989"/>
    </source>
</evidence>
<feature type="transmembrane region" description="Helical" evidence="16">
    <location>
        <begin position="101"/>
        <end position="124"/>
    </location>
</feature>
<dbReference type="SUPFAM" id="SSF81648">
    <property type="entry name" value="a domain/subunit of cytochrome bc1 complex (Ubiquinol-cytochrome c reductase)"/>
    <property type="match status" value="1"/>
</dbReference>
<keyword evidence="12 16" id="KW-0408">Iron</keyword>
<evidence type="ECO:0000256" key="9">
    <source>
        <dbReference type="ARBA" id="ARBA00022792"/>
    </source>
</evidence>
<dbReference type="Pfam" id="PF00033">
    <property type="entry name" value="Cytochrome_B"/>
    <property type="match status" value="1"/>
</dbReference>
<feature type="domain" description="Cytochrome b/b6 N-terminal region profile" evidence="17">
    <location>
        <begin position="1"/>
        <end position="200"/>
    </location>
</feature>
<dbReference type="GO" id="GO:0005743">
    <property type="term" value="C:mitochondrial inner membrane"/>
    <property type="evidence" value="ECO:0007669"/>
    <property type="project" value="UniProtKB-SubCell"/>
</dbReference>
<evidence type="ECO:0000256" key="10">
    <source>
        <dbReference type="ARBA" id="ARBA00022982"/>
    </source>
</evidence>
<feature type="transmembrane region" description="Helical" evidence="16">
    <location>
        <begin position="280"/>
        <end position="298"/>
    </location>
</feature>
<dbReference type="PROSITE" id="PS51003">
    <property type="entry name" value="CYTB_CTER"/>
    <property type="match status" value="1"/>
</dbReference>
<dbReference type="GO" id="GO:0046872">
    <property type="term" value="F:metal ion binding"/>
    <property type="evidence" value="ECO:0007669"/>
    <property type="project" value="UniProtKB-UniRule"/>
</dbReference>
<evidence type="ECO:0000256" key="16">
    <source>
        <dbReference type="RuleBase" id="RU362117"/>
    </source>
</evidence>
<dbReference type="PANTHER" id="PTHR19271">
    <property type="entry name" value="CYTOCHROME B"/>
    <property type="match status" value="1"/>
</dbReference>
<name>A0A343ESQ4_9CEST</name>
<organism evidence="19">
    <name type="scientific">Breviscolex orientalis</name>
    <dbReference type="NCBI Taxonomy" id="137570"/>
    <lineage>
        <taxon>Eukaryota</taxon>
        <taxon>Metazoa</taxon>
        <taxon>Spiralia</taxon>
        <taxon>Lophotrochozoa</taxon>
        <taxon>Platyhelminthes</taxon>
        <taxon>Cestoda</taxon>
        <taxon>Eucestoda</taxon>
        <taxon>Caryophyllidea</taxon>
        <taxon>Capingentidae</taxon>
        <taxon>Breviscolex</taxon>
    </lineage>
</organism>
<evidence type="ECO:0000256" key="3">
    <source>
        <dbReference type="ARBA" id="ARBA00013531"/>
    </source>
</evidence>
<keyword evidence="10 16" id="KW-0249">Electron transport</keyword>
<dbReference type="InterPro" id="IPR005797">
    <property type="entry name" value="Cyt_b/b6_N"/>
</dbReference>
<feature type="transmembrane region" description="Helical" evidence="16">
    <location>
        <begin position="20"/>
        <end position="45"/>
    </location>
</feature>
<feature type="transmembrane region" description="Helical" evidence="16">
    <location>
        <begin position="166"/>
        <end position="190"/>
    </location>
</feature>
<keyword evidence="6 16" id="KW-0679">Respiratory chain</keyword>
<proteinExistence type="inferred from homology"/>
<keyword evidence="8 16" id="KW-0479">Metal-binding</keyword>
<keyword evidence="4 16" id="KW-0813">Transport</keyword>
<evidence type="ECO:0000256" key="15">
    <source>
        <dbReference type="ARBA" id="ARBA00023136"/>
    </source>
</evidence>
<evidence type="ECO:0000259" key="17">
    <source>
        <dbReference type="PROSITE" id="PS51002"/>
    </source>
</evidence>
<evidence type="ECO:0000256" key="12">
    <source>
        <dbReference type="ARBA" id="ARBA00023004"/>
    </source>
</evidence>
<comment type="similarity">
    <text evidence="16">Belongs to the cytochrome b family.</text>
</comment>
<dbReference type="InterPro" id="IPR005798">
    <property type="entry name" value="Cyt_b/b6_C"/>
</dbReference>
<dbReference type="PROSITE" id="PS51002">
    <property type="entry name" value="CYTB_NTER"/>
    <property type="match status" value="1"/>
</dbReference>
<keyword evidence="5 16" id="KW-0349">Heme</keyword>